<feature type="compositionally biased region" description="Acidic residues" evidence="1">
    <location>
        <begin position="176"/>
        <end position="189"/>
    </location>
</feature>
<comment type="caution">
    <text evidence="2">The sequence shown here is derived from an EMBL/GenBank/DDBJ whole genome shotgun (WGS) entry which is preliminary data.</text>
</comment>
<feature type="region of interest" description="Disordered" evidence="1">
    <location>
        <begin position="289"/>
        <end position="325"/>
    </location>
</feature>
<dbReference type="EMBL" id="BNJQ01000031">
    <property type="protein sequence ID" value="GHP10908.1"/>
    <property type="molecule type" value="Genomic_DNA"/>
</dbReference>
<feature type="compositionally biased region" description="Basic and acidic residues" evidence="1">
    <location>
        <begin position="222"/>
        <end position="238"/>
    </location>
</feature>
<feature type="compositionally biased region" description="Basic and acidic residues" evidence="1">
    <location>
        <begin position="289"/>
        <end position="308"/>
    </location>
</feature>
<keyword evidence="3" id="KW-1185">Reference proteome</keyword>
<evidence type="ECO:0000256" key="1">
    <source>
        <dbReference type="SAM" id="MobiDB-lite"/>
    </source>
</evidence>
<feature type="region of interest" description="Disordered" evidence="1">
    <location>
        <begin position="222"/>
        <end position="247"/>
    </location>
</feature>
<dbReference type="Pfam" id="PF04177">
    <property type="entry name" value="TAP42"/>
    <property type="match status" value="1"/>
</dbReference>
<reference evidence="2" key="1">
    <citation type="submission" date="2020-10" db="EMBL/GenBank/DDBJ databases">
        <title>Unveiling of a novel bifunctional photoreceptor, Dualchrome1, isolated from a cosmopolitan green alga.</title>
        <authorList>
            <person name="Suzuki S."/>
            <person name="Kawachi M."/>
        </authorList>
    </citation>
    <scope>NUCLEOTIDE SEQUENCE</scope>
    <source>
        <strain evidence="2">NIES 2893</strain>
    </source>
</reference>
<protein>
    <recommendedName>
        <fullName evidence="4">TAP42-like protein</fullName>
    </recommendedName>
</protein>
<evidence type="ECO:0008006" key="4">
    <source>
        <dbReference type="Google" id="ProtNLM"/>
    </source>
</evidence>
<proteinExistence type="predicted"/>
<feature type="region of interest" description="Disordered" evidence="1">
    <location>
        <begin position="170"/>
        <end position="190"/>
    </location>
</feature>
<sequence length="347" mass="39368">MASSAASQPPGESLRDIFTRARHVACDEPLPASLAPDEPYATMQALRDMDKARAMVNSLDLFSTNESIEDVATRDLMYLLAPHYMSLLLQMAPVDIAIPRSRVVSQALTTSREFLSTCERMRIFPPGTPLGDALERDVHAAAPPPAQREEKIARFRRAKEIRARLEALRSGRLSDESDDASESGEDGEEAREAWMLELELAAQTALDNLGLLKQEADLLEERERRTNEEDELRRRRGEEDEGEAEVAEVVPEQLRVDRMTRDAIQRNVLRPFHNLPTMTLSEFAEREIAEANERAESQRRAESRHRAEEEVDEDGDGERATLKARAWDDWKQENGWIGGWGNRHNRS</sequence>
<dbReference type="GO" id="GO:0009966">
    <property type="term" value="P:regulation of signal transduction"/>
    <property type="evidence" value="ECO:0007669"/>
    <property type="project" value="InterPro"/>
</dbReference>
<dbReference type="InterPro" id="IPR038511">
    <property type="entry name" value="TAP42/TAP46-like_sf"/>
</dbReference>
<gene>
    <name evidence="2" type="ORF">PPROV_000963800</name>
</gene>
<evidence type="ECO:0000313" key="2">
    <source>
        <dbReference type="EMBL" id="GHP10908.1"/>
    </source>
</evidence>
<dbReference type="PANTHER" id="PTHR10933">
    <property type="entry name" value="IMMUNOGLOBULIN-BINDING PROTEIN 1"/>
    <property type="match status" value="1"/>
</dbReference>
<dbReference type="GO" id="GO:0035303">
    <property type="term" value="P:regulation of dephosphorylation"/>
    <property type="evidence" value="ECO:0007669"/>
    <property type="project" value="TreeGrafter"/>
</dbReference>
<dbReference type="GO" id="GO:0051721">
    <property type="term" value="F:protein phosphatase 2A binding"/>
    <property type="evidence" value="ECO:0007669"/>
    <property type="project" value="TreeGrafter"/>
</dbReference>
<evidence type="ECO:0000313" key="3">
    <source>
        <dbReference type="Proteomes" id="UP000660262"/>
    </source>
</evidence>
<dbReference type="PANTHER" id="PTHR10933:SF9">
    <property type="entry name" value="IMMUNOGLOBULIN-BINDING PROTEIN 1"/>
    <property type="match status" value="1"/>
</dbReference>
<dbReference type="OrthoDB" id="10261753at2759"/>
<dbReference type="Gene3D" id="1.25.40.540">
    <property type="entry name" value="TAP42-like family"/>
    <property type="match status" value="1"/>
</dbReference>
<dbReference type="AlphaFoldDB" id="A0A830HVC9"/>
<organism evidence="2 3">
    <name type="scientific">Pycnococcus provasolii</name>
    <dbReference type="NCBI Taxonomy" id="41880"/>
    <lineage>
        <taxon>Eukaryota</taxon>
        <taxon>Viridiplantae</taxon>
        <taxon>Chlorophyta</taxon>
        <taxon>Pseudoscourfieldiophyceae</taxon>
        <taxon>Pseudoscourfieldiales</taxon>
        <taxon>Pycnococcaceae</taxon>
        <taxon>Pycnococcus</taxon>
    </lineage>
</organism>
<name>A0A830HVC9_9CHLO</name>
<accession>A0A830HVC9</accession>
<dbReference type="Proteomes" id="UP000660262">
    <property type="component" value="Unassembled WGS sequence"/>
</dbReference>
<dbReference type="GO" id="GO:0005829">
    <property type="term" value="C:cytosol"/>
    <property type="evidence" value="ECO:0007669"/>
    <property type="project" value="TreeGrafter"/>
</dbReference>
<dbReference type="InterPro" id="IPR007304">
    <property type="entry name" value="TAP46-like"/>
</dbReference>